<dbReference type="InterPro" id="IPR013783">
    <property type="entry name" value="Ig-like_fold"/>
</dbReference>
<dbReference type="EMBL" id="JAEUAO010000023">
    <property type="protein sequence ID" value="MBW9066424.1"/>
    <property type="molecule type" value="Genomic_DNA"/>
</dbReference>
<proteinExistence type="predicted"/>
<gene>
    <name evidence="1" type="ORF">JNB71_24295</name>
</gene>
<evidence type="ECO:0000313" key="1">
    <source>
        <dbReference type="EMBL" id="MBW9066424.1"/>
    </source>
</evidence>
<dbReference type="Gene3D" id="2.60.40.10">
    <property type="entry name" value="Immunoglobulins"/>
    <property type="match status" value="1"/>
</dbReference>
<feature type="non-terminal residue" evidence="1">
    <location>
        <position position="98"/>
    </location>
</feature>
<feature type="non-terminal residue" evidence="1">
    <location>
        <position position="1"/>
    </location>
</feature>
<keyword evidence="2" id="KW-1185">Reference proteome</keyword>
<evidence type="ECO:0000313" key="2">
    <source>
        <dbReference type="Proteomes" id="UP000757604"/>
    </source>
</evidence>
<sequence>VDDGEAVFAAPATLDGTYGSFSFDAATGSWTYTLDNSRAATQALNQGDAVSDTLSVTSLDGTASHNIVVAITGANDAASITVDATVTDDRATVEAGQA</sequence>
<name>A0ABS7HHS1_9HYPH</name>
<reference evidence="1 2" key="1">
    <citation type="journal article" date="2021" name="MBio">
        <title>Poor Competitiveness of Bradyrhizobium in Pigeon Pea Root Colonization in Indian Soils.</title>
        <authorList>
            <person name="Chalasani D."/>
            <person name="Basu A."/>
            <person name="Pullabhotla S.V.S.R.N."/>
            <person name="Jorrin B."/>
            <person name="Neal A.L."/>
            <person name="Poole P.S."/>
            <person name="Podile A.R."/>
            <person name="Tkacz A."/>
        </authorList>
    </citation>
    <scope>NUCLEOTIDE SEQUENCE [LARGE SCALE GENOMIC DNA]</scope>
    <source>
        <strain evidence="1 2">HU44</strain>
    </source>
</reference>
<accession>A0ABS7HHS1</accession>
<dbReference type="Proteomes" id="UP000757604">
    <property type="component" value="Unassembled WGS sequence"/>
</dbReference>
<protein>
    <submittedName>
        <fullName evidence="1">VCBS domain-containing protein</fullName>
    </submittedName>
</protein>
<organism evidence="1 2">
    <name type="scientific">Rhizobium herbae</name>
    <dbReference type="NCBI Taxonomy" id="508661"/>
    <lineage>
        <taxon>Bacteria</taxon>
        <taxon>Pseudomonadati</taxon>
        <taxon>Pseudomonadota</taxon>
        <taxon>Alphaproteobacteria</taxon>
        <taxon>Hyphomicrobiales</taxon>
        <taxon>Rhizobiaceae</taxon>
        <taxon>Rhizobium/Agrobacterium group</taxon>
        <taxon>Rhizobium</taxon>
    </lineage>
</organism>
<dbReference type="NCBIfam" id="TIGR01965">
    <property type="entry name" value="VCBS_repeat"/>
    <property type="match status" value="1"/>
</dbReference>
<dbReference type="InterPro" id="IPR010221">
    <property type="entry name" value="VCBS_dom"/>
</dbReference>
<comment type="caution">
    <text evidence="1">The sequence shown here is derived from an EMBL/GenBank/DDBJ whole genome shotgun (WGS) entry which is preliminary data.</text>
</comment>